<dbReference type="EMBL" id="ASGZ01000056">
    <property type="protein sequence ID" value="ESP87588.1"/>
    <property type="molecule type" value="Genomic_DNA"/>
</dbReference>
<dbReference type="UniPathway" id="UPA00050">
    <property type="reaction ID" value="UER00063"/>
</dbReference>
<dbReference type="InterPro" id="IPR019811">
    <property type="entry name" value="HDH_CS"/>
</dbReference>
<evidence type="ECO:0000256" key="5">
    <source>
        <dbReference type="PIRSR" id="PIRSR036497-2"/>
    </source>
</evidence>
<dbReference type="InterPro" id="IPR001342">
    <property type="entry name" value="HDH_cat"/>
</dbReference>
<organism evidence="8 9">
    <name type="scientific">Candidatus Halobonum tyrrellensis G22</name>
    <dbReference type="NCBI Taxonomy" id="1324957"/>
    <lineage>
        <taxon>Archaea</taxon>
        <taxon>Methanobacteriati</taxon>
        <taxon>Methanobacteriota</taxon>
        <taxon>Stenosarchaea group</taxon>
        <taxon>Halobacteria</taxon>
        <taxon>Halobacteriales</taxon>
        <taxon>Haloferacaceae</taxon>
        <taxon>Candidatus Halobonum</taxon>
    </lineage>
</organism>
<dbReference type="OrthoDB" id="4488at2157"/>
<evidence type="ECO:0000259" key="6">
    <source>
        <dbReference type="Pfam" id="PF00208"/>
    </source>
</evidence>
<dbReference type="EC" id="1.1.1.3" evidence="2"/>
<evidence type="ECO:0000256" key="2">
    <source>
        <dbReference type="ARBA" id="ARBA00013213"/>
    </source>
</evidence>
<dbReference type="Pfam" id="PF00742">
    <property type="entry name" value="Homoserine_dh"/>
    <property type="match status" value="1"/>
</dbReference>
<name>V4HC13_9EURY</name>
<comment type="similarity">
    <text evidence="1">Belongs to the homoserine dehydrogenase family.</text>
</comment>
<dbReference type="AlphaFoldDB" id="V4HC13"/>
<sequence length="328" mass="33315">MRLAVLGAGAVGRAVADLAPSYGHAVTALADSSSAVVDPGGVDVGAALARKDAGDPLGESDPGDALAAEYDALVEATPTTLGDAEPGFSHLRTALERDRHVVLANKGPVAERFADLRALEADSAGDVYFEATVGGAIPACATVADLGPERVSAVRGVLNGTANFVLSRMAAEGLDYDHVLAEAQDLGVAEADPSFDVEGTDAALKCVILANLLREADCGSIEELRERALTLSDAAVEGIRDIPGSALDLAAEDGRTVRLVGEATRDGVRVGPRLVPENGTLAVSGTRNIVEIETEHAGGLAVSGRGAGGEETASAVLADVGRLPDPER</sequence>
<proteinExistence type="inferred from homology"/>
<feature type="binding site" evidence="5">
    <location>
        <position position="190"/>
    </location>
    <ligand>
        <name>L-homoserine</name>
        <dbReference type="ChEBI" id="CHEBI:57476"/>
    </ligand>
</feature>
<protein>
    <recommendedName>
        <fullName evidence="2">homoserine dehydrogenase</fullName>
        <ecNumber evidence="2">1.1.1.3</ecNumber>
    </recommendedName>
</protein>
<dbReference type="PIRSF" id="PIRSF036497">
    <property type="entry name" value="HDH_short"/>
    <property type="match status" value="1"/>
</dbReference>
<feature type="binding site" evidence="5">
    <location>
        <begin position="7"/>
        <end position="12"/>
    </location>
    <ligand>
        <name>NADP(+)</name>
        <dbReference type="ChEBI" id="CHEBI:58349"/>
    </ligand>
</feature>
<evidence type="ECO:0000256" key="1">
    <source>
        <dbReference type="ARBA" id="ARBA00006753"/>
    </source>
</evidence>
<feature type="domain" description="Glutamate/phenylalanine/leucine/valine/L-tryptophan dehydrogenase C-terminal" evidence="6">
    <location>
        <begin position="2"/>
        <end position="59"/>
    </location>
</feature>
<evidence type="ECO:0000313" key="8">
    <source>
        <dbReference type="EMBL" id="ESP87588.1"/>
    </source>
</evidence>
<dbReference type="RefSeq" id="WP_023395260.1">
    <property type="nucleotide sequence ID" value="NZ_ASGZ01000056.1"/>
</dbReference>
<dbReference type="eggNOG" id="arCOG01351">
    <property type="taxonomic scope" value="Archaea"/>
</dbReference>
<dbReference type="GO" id="GO:0009088">
    <property type="term" value="P:threonine biosynthetic process"/>
    <property type="evidence" value="ECO:0007669"/>
    <property type="project" value="UniProtKB-UniPathway"/>
</dbReference>
<evidence type="ECO:0000313" key="9">
    <source>
        <dbReference type="Proteomes" id="UP000017840"/>
    </source>
</evidence>
<keyword evidence="5" id="KW-0521">NADP</keyword>
<feature type="binding site" evidence="5">
    <location>
        <position position="106"/>
    </location>
    <ligand>
        <name>NADPH</name>
        <dbReference type="ChEBI" id="CHEBI:57783"/>
    </ligand>
</feature>
<comment type="caution">
    <text evidence="8">The sequence shown here is derived from an EMBL/GenBank/DDBJ whole genome shotgun (WGS) entry which is preliminary data.</text>
</comment>
<dbReference type="NCBIfam" id="NF004976">
    <property type="entry name" value="PRK06349.1"/>
    <property type="match status" value="1"/>
</dbReference>
<dbReference type="Gene3D" id="3.40.50.720">
    <property type="entry name" value="NAD(P)-binding Rossmann-like Domain"/>
    <property type="match status" value="1"/>
</dbReference>
<dbReference type="Gene3D" id="3.30.360.10">
    <property type="entry name" value="Dihydrodipicolinate Reductase, domain 2"/>
    <property type="match status" value="1"/>
</dbReference>
<dbReference type="GO" id="GO:0004412">
    <property type="term" value="F:homoserine dehydrogenase activity"/>
    <property type="evidence" value="ECO:0007669"/>
    <property type="project" value="UniProtKB-EC"/>
</dbReference>
<keyword evidence="3" id="KW-0560">Oxidoreductase</keyword>
<dbReference type="Proteomes" id="UP000017840">
    <property type="component" value="Unassembled WGS sequence"/>
</dbReference>
<evidence type="ECO:0000256" key="4">
    <source>
        <dbReference type="PIRSR" id="PIRSR036497-1"/>
    </source>
</evidence>
<dbReference type="PANTHER" id="PTHR43331">
    <property type="entry name" value="HOMOSERINE DEHYDROGENASE"/>
    <property type="match status" value="1"/>
</dbReference>
<dbReference type="STRING" id="1324957.K933_13429"/>
<feature type="domain" description="Homoserine dehydrogenase catalytic" evidence="7">
    <location>
        <begin position="147"/>
        <end position="320"/>
    </location>
</feature>
<evidence type="ECO:0000259" key="7">
    <source>
        <dbReference type="Pfam" id="PF00742"/>
    </source>
</evidence>
<dbReference type="PATRIC" id="fig|1324957.4.peg.2723"/>
<dbReference type="PANTHER" id="PTHR43331:SF1">
    <property type="entry name" value="HOMOSERINE DEHYDROGENASE"/>
    <property type="match status" value="1"/>
</dbReference>
<dbReference type="SUPFAM" id="SSF55347">
    <property type="entry name" value="Glyceraldehyde-3-phosphate dehydrogenase-like, C-terminal domain"/>
    <property type="match status" value="1"/>
</dbReference>
<dbReference type="Pfam" id="PF00208">
    <property type="entry name" value="ELFV_dehydrog"/>
    <property type="match status" value="1"/>
</dbReference>
<keyword evidence="9" id="KW-1185">Reference proteome</keyword>
<dbReference type="FunFam" id="3.30.360.10:FF:000005">
    <property type="entry name" value="Homoserine dehydrogenase"/>
    <property type="match status" value="1"/>
</dbReference>
<evidence type="ECO:0000256" key="3">
    <source>
        <dbReference type="ARBA" id="ARBA00023002"/>
    </source>
</evidence>
<dbReference type="InterPro" id="IPR006096">
    <property type="entry name" value="Glu/Leu/Phe/Val/Trp_DH_C"/>
</dbReference>
<dbReference type="PROSITE" id="PS01042">
    <property type="entry name" value="HOMOSER_DHGENASE"/>
    <property type="match status" value="1"/>
</dbReference>
<gene>
    <name evidence="8" type="ORF">K933_13429</name>
</gene>
<accession>V4HC13</accession>
<dbReference type="InterPro" id="IPR036291">
    <property type="entry name" value="NAD(P)-bd_dom_sf"/>
</dbReference>
<dbReference type="UniPathway" id="UPA00051">
    <property type="reaction ID" value="UER00465"/>
</dbReference>
<feature type="active site" description="Proton donor" evidence="4">
    <location>
        <position position="205"/>
    </location>
</feature>
<dbReference type="SUPFAM" id="SSF51735">
    <property type="entry name" value="NAD(P)-binding Rossmann-fold domains"/>
    <property type="match status" value="1"/>
</dbReference>
<reference evidence="8 9" key="1">
    <citation type="journal article" date="2013" name="Genome Announc.">
        <title>Draft Genome Sequence of 'Candidatus Halobonum tyrrellensis' Strain G22, Isolated from the Hypersaline Waters of Lake Tyrrell, Australia.</title>
        <authorList>
            <person name="Ugalde J.A."/>
            <person name="Narasingarao P."/>
            <person name="Kuo S."/>
            <person name="Podell S."/>
            <person name="Allen E.E."/>
        </authorList>
    </citation>
    <scope>NUCLEOTIDE SEQUENCE [LARGE SCALE GENOMIC DNA]</scope>
    <source>
        <strain evidence="8 9">G22</strain>
    </source>
</reference>
<dbReference type="InterPro" id="IPR022697">
    <property type="entry name" value="HDH_short"/>
</dbReference>